<dbReference type="EMBL" id="CP104562">
    <property type="protein sequence ID" value="UXH80506.1"/>
    <property type="molecule type" value="Genomic_DNA"/>
</dbReference>
<feature type="region of interest" description="Disordered" evidence="1">
    <location>
        <begin position="1"/>
        <end position="28"/>
    </location>
</feature>
<dbReference type="PANTHER" id="PTHR46623:SF6">
    <property type="entry name" value="ALPHA_BETA-HYDROLASES SUPERFAMILY PROTEIN"/>
    <property type="match status" value="1"/>
</dbReference>
<evidence type="ECO:0000256" key="1">
    <source>
        <dbReference type="SAM" id="MobiDB-lite"/>
    </source>
</evidence>
<dbReference type="GO" id="GO:0016787">
    <property type="term" value="F:hydrolase activity"/>
    <property type="evidence" value="ECO:0007669"/>
    <property type="project" value="UniProtKB-KW"/>
</dbReference>
<dbReference type="PANTHER" id="PTHR46623">
    <property type="entry name" value="CARBOXYMETHYLENEBUTENOLIDASE-RELATED"/>
    <property type="match status" value="1"/>
</dbReference>
<dbReference type="Proteomes" id="UP001064933">
    <property type="component" value="Chromosome"/>
</dbReference>
<dbReference type="Gene3D" id="3.40.50.1820">
    <property type="entry name" value="alpha/beta hydrolase"/>
    <property type="match status" value="1"/>
</dbReference>
<organism evidence="3 4">
    <name type="scientific">Roseateles amylovorans</name>
    <dbReference type="NCBI Taxonomy" id="2978473"/>
    <lineage>
        <taxon>Bacteria</taxon>
        <taxon>Pseudomonadati</taxon>
        <taxon>Pseudomonadota</taxon>
        <taxon>Betaproteobacteria</taxon>
        <taxon>Burkholderiales</taxon>
        <taxon>Sphaerotilaceae</taxon>
        <taxon>Roseateles</taxon>
    </lineage>
</organism>
<keyword evidence="4" id="KW-1185">Reference proteome</keyword>
<dbReference type="RefSeq" id="WP_261760323.1">
    <property type="nucleotide sequence ID" value="NZ_CP104562.2"/>
</dbReference>
<dbReference type="Pfam" id="PF01738">
    <property type="entry name" value="DLH"/>
    <property type="match status" value="1"/>
</dbReference>
<proteinExistence type="predicted"/>
<feature type="region of interest" description="Disordered" evidence="1">
    <location>
        <begin position="96"/>
        <end position="115"/>
    </location>
</feature>
<feature type="domain" description="Dienelactone hydrolase" evidence="2">
    <location>
        <begin position="45"/>
        <end position="268"/>
    </location>
</feature>
<reference evidence="3" key="1">
    <citation type="submission" date="2022-10" db="EMBL/GenBank/DDBJ databases">
        <title>Characterization and whole genome sequencing of a new Roseateles species, isolated from fresh water.</title>
        <authorList>
            <person name="Guliayeva D.Y."/>
            <person name="Akhremchuk A.E."/>
            <person name="Sikolenko M.A."/>
            <person name="Valentovich L.N."/>
            <person name="Sidarenka A.V."/>
        </authorList>
    </citation>
    <scope>NUCLEOTIDE SEQUENCE</scope>
    <source>
        <strain evidence="3">BIM B-1768</strain>
    </source>
</reference>
<evidence type="ECO:0000259" key="2">
    <source>
        <dbReference type="Pfam" id="PF01738"/>
    </source>
</evidence>
<evidence type="ECO:0000313" key="4">
    <source>
        <dbReference type="Proteomes" id="UP001064933"/>
    </source>
</evidence>
<dbReference type="InterPro" id="IPR051049">
    <property type="entry name" value="Dienelactone_hydrolase-like"/>
</dbReference>
<evidence type="ECO:0000313" key="3">
    <source>
        <dbReference type="EMBL" id="UXH80506.1"/>
    </source>
</evidence>
<dbReference type="InterPro" id="IPR002925">
    <property type="entry name" value="Dienelactn_hydro"/>
</dbReference>
<sequence length="282" mass="30511">MPPPIPPERPGRTAGQDDSDPPPQAVGRPLFKIELPHLSSRTESFDAYLALAAAPDAPGIVVIPEALGRDEDLPAMCQRWAADGFHALGPDLLWRHPRPPARPPAESATPPLPEAPVPPHPHYGFDVDQGVNDLQVAIDWLAGMDSSHGARRRVGCVGYGLGGVLSYRAAVYGRLDASVVYYATGVERFLDEVHTPDCPMLMHVAGKDEAASPGDRHRMAQTLSARPATQLYLYPQAPHGFARLAGPQREPAAADLADQRSRDFLARHLRQRQGARPGGEVR</sequence>
<gene>
    <name evidence="3" type="ORF">N4261_11805</name>
</gene>
<protein>
    <submittedName>
        <fullName evidence="3">Dienelactone hydrolase family protein</fullName>
    </submittedName>
</protein>
<name>A0ABY6B547_9BURK</name>
<dbReference type="InterPro" id="IPR029058">
    <property type="entry name" value="AB_hydrolase_fold"/>
</dbReference>
<accession>A0ABY6B547</accession>
<dbReference type="SUPFAM" id="SSF53474">
    <property type="entry name" value="alpha/beta-Hydrolases"/>
    <property type="match status" value="1"/>
</dbReference>
<keyword evidence="3" id="KW-0378">Hydrolase</keyword>